<keyword evidence="1" id="KW-1133">Transmembrane helix</keyword>
<accession>A0A2U2BR61</accession>
<comment type="caution">
    <text evidence="2">The sequence shown here is derived from an EMBL/GenBank/DDBJ whole genome shotgun (WGS) entry which is preliminary data.</text>
</comment>
<proteinExistence type="predicted"/>
<keyword evidence="1" id="KW-0472">Membrane</keyword>
<dbReference type="EMBL" id="QEXV01000006">
    <property type="protein sequence ID" value="PWE16501.1"/>
    <property type="molecule type" value="Genomic_DNA"/>
</dbReference>
<gene>
    <name evidence="2" type="ORF">DDZ18_12065</name>
</gene>
<dbReference type="OrthoDB" id="7630321at2"/>
<dbReference type="AlphaFoldDB" id="A0A2U2BR61"/>
<reference evidence="3" key="1">
    <citation type="submission" date="2018-05" db="EMBL/GenBank/DDBJ databases">
        <authorList>
            <person name="Liu B.-T."/>
        </authorList>
    </citation>
    <scope>NUCLEOTIDE SEQUENCE [LARGE SCALE GENOMIC DNA]</scope>
    <source>
        <strain evidence="3">WD6-1</strain>
    </source>
</reference>
<name>A0A2U2BR61_9PROT</name>
<sequence>MEFVDQIQTYAAPVWAWLVAGAEAHSLGAVEGEINWMHLGVQMGVIGLIMALLMQEFGAILIFTVVGVIVHVVVDQVIPMVRDGASFVMPPVGDQLYWQYLAFAAVIYLVGITVLYIIKRILFRG</sequence>
<feature type="transmembrane region" description="Helical" evidence="1">
    <location>
        <begin position="60"/>
        <end position="78"/>
    </location>
</feature>
<evidence type="ECO:0000313" key="2">
    <source>
        <dbReference type="EMBL" id="PWE16501.1"/>
    </source>
</evidence>
<dbReference type="Proteomes" id="UP000245168">
    <property type="component" value="Unassembled WGS sequence"/>
</dbReference>
<dbReference type="RefSeq" id="WP_109253656.1">
    <property type="nucleotide sequence ID" value="NZ_QEXV01000006.1"/>
</dbReference>
<evidence type="ECO:0000313" key="3">
    <source>
        <dbReference type="Proteomes" id="UP000245168"/>
    </source>
</evidence>
<protein>
    <submittedName>
        <fullName evidence="2">Uncharacterized protein</fullName>
    </submittedName>
</protein>
<keyword evidence="3" id="KW-1185">Reference proteome</keyword>
<keyword evidence="1" id="KW-0812">Transmembrane</keyword>
<evidence type="ECO:0000256" key="1">
    <source>
        <dbReference type="SAM" id="Phobius"/>
    </source>
</evidence>
<feature type="transmembrane region" description="Helical" evidence="1">
    <location>
        <begin position="98"/>
        <end position="118"/>
    </location>
</feature>
<organism evidence="2 3">
    <name type="scientific">Marinicauda salina</name>
    <dbReference type="NCBI Taxonomy" id="2135793"/>
    <lineage>
        <taxon>Bacteria</taxon>
        <taxon>Pseudomonadati</taxon>
        <taxon>Pseudomonadota</taxon>
        <taxon>Alphaproteobacteria</taxon>
        <taxon>Maricaulales</taxon>
        <taxon>Maricaulaceae</taxon>
        <taxon>Marinicauda</taxon>
    </lineage>
</organism>